<evidence type="ECO:0000313" key="2">
    <source>
        <dbReference type="Proteomes" id="UP000055024"/>
    </source>
</evidence>
<keyword evidence="2" id="KW-1185">Reference proteome</keyword>
<name>A0A0V1G7P9_9BILA</name>
<dbReference type="Proteomes" id="UP000055024">
    <property type="component" value="Unassembled WGS sequence"/>
</dbReference>
<accession>A0A0V1G7P9</accession>
<proteinExistence type="predicted"/>
<evidence type="ECO:0000313" key="1">
    <source>
        <dbReference type="EMBL" id="KRY94270.1"/>
    </source>
</evidence>
<protein>
    <submittedName>
        <fullName evidence="1">Uncharacterized protein</fullName>
    </submittedName>
</protein>
<gene>
    <name evidence="1" type="ORF">T11_7566</name>
</gene>
<dbReference type="EMBL" id="JYDP01005287">
    <property type="protein sequence ID" value="KRY94270.1"/>
    <property type="molecule type" value="Genomic_DNA"/>
</dbReference>
<dbReference type="AlphaFoldDB" id="A0A0V1G7P9"/>
<organism evidence="1 2">
    <name type="scientific">Trichinella zimbabwensis</name>
    <dbReference type="NCBI Taxonomy" id="268475"/>
    <lineage>
        <taxon>Eukaryota</taxon>
        <taxon>Metazoa</taxon>
        <taxon>Ecdysozoa</taxon>
        <taxon>Nematoda</taxon>
        <taxon>Enoplea</taxon>
        <taxon>Dorylaimia</taxon>
        <taxon>Trichinellida</taxon>
        <taxon>Trichinellidae</taxon>
        <taxon>Trichinella</taxon>
    </lineage>
</organism>
<comment type="caution">
    <text evidence="1">The sequence shown here is derived from an EMBL/GenBank/DDBJ whole genome shotgun (WGS) entry which is preliminary data.</text>
</comment>
<feature type="non-terminal residue" evidence="1">
    <location>
        <position position="53"/>
    </location>
</feature>
<reference evidence="1 2" key="1">
    <citation type="submission" date="2015-01" db="EMBL/GenBank/DDBJ databases">
        <title>Evolution of Trichinella species and genotypes.</title>
        <authorList>
            <person name="Korhonen P.K."/>
            <person name="Edoardo P."/>
            <person name="Giuseppe L.R."/>
            <person name="Gasser R.B."/>
        </authorList>
    </citation>
    <scope>NUCLEOTIDE SEQUENCE [LARGE SCALE GENOMIC DNA]</scope>
    <source>
        <strain evidence="1">ISS1029</strain>
    </source>
</reference>
<sequence>MLGENSRKREKEGADSLAENFSVLDKNGVVVQRKTAMGRTKSVPSSWLENGTA</sequence>